<dbReference type="AlphaFoldDB" id="A0A225D5V8"/>
<dbReference type="GO" id="GO:0120147">
    <property type="term" value="F:formylglycine-generating oxidase activity"/>
    <property type="evidence" value="ECO:0007669"/>
    <property type="project" value="TreeGrafter"/>
</dbReference>
<organism evidence="4 5">
    <name type="scientific">Fimbriiglobus ruber</name>
    <dbReference type="NCBI Taxonomy" id="1908690"/>
    <lineage>
        <taxon>Bacteria</taxon>
        <taxon>Pseudomonadati</taxon>
        <taxon>Planctomycetota</taxon>
        <taxon>Planctomycetia</taxon>
        <taxon>Gemmatales</taxon>
        <taxon>Gemmataceae</taxon>
        <taxon>Fimbriiglobus</taxon>
    </lineage>
</organism>
<dbReference type="InterPro" id="IPR005532">
    <property type="entry name" value="SUMF_dom"/>
</dbReference>
<proteinExistence type="predicted"/>
<dbReference type="PANTHER" id="PTHR23150:SF19">
    <property type="entry name" value="FORMYLGLYCINE-GENERATING ENZYME"/>
    <property type="match status" value="1"/>
</dbReference>
<dbReference type="InterPro" id="IPR051043">
    <property type="entry name" value="Sulfatase_Mod_Factor_Kinase"/>
</dbReference>
<dbReference type="Gene3D" id="3.90.1580.10">
    <property type="entry name" value="paralog of FGE (formylglycine-generating enzyme)"/>
    <property type="match status" value="1"/>
</dbReference>
<evidence type="ECO:0000313" key="5">
    <source>
        <dbReference type="Proteomes" id="UP000214646"/>
    </source>
</evidence>
<protein>
    <submittedName>
        <fullName evidence="4">Sulfatase modifying factor 1 (C-alpha-formyglycine-generating enzyme 1)</fullName>
    </submittedName>
</protein>
<gene>
    <name evidence="4" type="ORF">FRUB_07893</name>
</gene>
<sequence length="357" mass="39277">MPKRTPPAPSPKARLGVYIAGGAFVVLLCAFVALSWWQRPLVDEALAEADDVPPEQVWIPGGSFVMGNDAPAHDAADERPAHEVIVNGFFLDKTEVTNGQYAAFVKATGYVTVAERTPRREQYPNADPDLLVPGSAVFVPVQASTDPREWGTPHPPWWQYVPGANWRHPDGPKSSITGRKNYPVVQIAWTDAVAYCEWAGKRLPTEAEWEFAARGGLKQQQYCWGGDVQGQGGVWRANTFQGEFPHGDTAADGYAGLAPVAQYPPNGYGLHDMSGNVWEWCADWYDSKYYTSAPKENPKGPAEGEQDGTQPQRVRRGGSFLCTDSYCRRYVPSARDKNPEDSGASHTGFRCVKDKSQ</sequence>
<dbReference type="EMBL" id="NIDE01000015">
    <property type="protein sequence ID" value="OWK36971.1"/>
    <property type="molecule type" value="Genomic_DNA"/>
</dbReference>
<reference evidence="5" key="1">
    <citation type="submission" date="2017-06" db="EMBL/GenBank/DDBJ databases">
        <title>Genome analysis of Fimbriiglobus ruber SP5, the first member of the order Planctomycetales with confirmed chitinolytic capability.</title>
        <authorList>
            <person name="Ravin N.V."/>
            <person name="Rakitin A.L."/>
            <person name="Ivanova A.A."/>
            <person name="Beletsky A.V."/>
            <person name="Kulichevskaya I.S."/>
            <person name="Mardanov A.V."/>
            <person name="Dedysh S.N."/>
        </authorList>
    </citation>
    <scope>NUCLEOTIDE SEQUENCE [LARGE SCALE GENOMIC DNA]</scope>
    <source>
        <strain evidence="5">SP5</strain>
    </source>
</reference>
<keyword evidence="5" id="KW-1185">Reference proteome</keyword>
<name>A0A225D5V8_9BACT</name>
<accession>A0A225D5V8</accession>
<feature type="transmembrane region" description="Helical" evidence="2">
    <location>
        <begin position="15"/>
        <end position="37"/>
    </location>
</feature>
<feature type="region of interest" description="Disordered" evidence="1">
    <location>
        <begin position="333"/>
        <end position="357"/>
    </location>
</feature>
<keyword evidence="2" id="KW-0812">Transmembrane</keyword>
<keyword evidence="2" id="KW-0472">Membrane</keyword>
<dbReference type="OrthoDB" id="9812426at2"/>
<comment type="caution">
    <text evidence="4">The sequence shown here is derived from an EMBL/GenBank/DDBJ whole genome shotgun (WGS) entry which is preliminary data.</text>
</comment>
<dbReference type="PANTHER" id="PTHR23150">
    <property type="entry name" value="SULFATASE MODIFYING FACTOR 1, 2"/>
    <property type="match status" value="1"/>
</dbReference>
<evidence type="ECO:0000256" key="1">
    <source>
        <dbReference type="SAM" id="MobiDB-lite"/>
    </source>
</evidence>
<dbReference type="RefSeq" id="WP_088258563.1">
    <property type="nucleotide sequence ID" value="NZ_NIDE01000015.1"/>
</dbReference>
<keyword evidence="2" id="KW-1133">Transmembrane helix</keyword>
<evidence type="ECO:0000259" key="3">
    <source>
        <dbReference type="Pfam" id="PF03781"/>
    </source>
</evidence>
<evidence type="ECO:0000313" key="4">
    <source>
        <dbReference type="EMBL" id="OWK36971.1"/>
    </source>
</evidence>
<feature type="domain" description="Sulfatase-modifying factor enzyme-like" evidence="3">
    <location>
        <begin position="54"/>
        <end position="353"/>
    </location>
</feature>
<dbReference type="Pfam" id="PF03781">
    <property type="entry name" value="FGE-sulfatase"/>
    <property type="match status" value="1"/>
</dbReference>
<feature type="region of interest" description="Disordered" evidence="1">
    <location>
        <begin position="294"/>
        <end position="317"/>
    </location>
</feature>
<dbReference type="InterPro" id="IPR042095">
    <property type="entry name" value="SUMF_sf"/>
</dbReference>
<evidence type="ECO:0000256" key="2">
    <source>
        <dbReference type="SAM" id="Phobius"/>
    </source>
</evidence>
<dbReference type="SUPFAM" id="SSF56436">
    <property type="entry name" value="C-type lectin-like"/>
    <property type="match status" value="1"/>
</dbReference>
<dbReference type="InterPro" id="IPR016187">
    <property type="entry name" value="CTDL_fold"/>
</dbReference>
<dbReference type="Proteomes" id="UP000214646">
    <property type="component" value="Unassembled WGS sequence"/>
</dbReference>